<gene>
    <name evidence="2" type="primary">sinI</name>
    <name evidence="2" type="ORF">FZD51_12425</name>
</gene>
<dbReference type="InterPro" id="IPR010981">
    <property type="entry name" value="SinR/SinI_dimer_dom"/>
</dbReference>
<dbReference type="Pfam" id="PF08671">
    <property type="entry name" value="SinI"/>
    <property type="match status" value="1"/>
</dbReference>
<dbReference type="GO" id="GO:0003677">
    <property type="term" value="F:DNA binding"/>
    <property type="evidence" value="ECO:0007669"/>
    <property type="project" value="UniProtKB-KW"/>
</dbReference>
<dbReference type="PROSITE" id="PS51500">
    <property type="entry name" value="SIN"/>
    <property type="match status" value="1"/>
</dbReference>
<dbReference type="InterPro" id="IPR036281">
    <property type="entry name" value="SinR/SinI_dimer_dom_sf"/>
</dbReference>
<name>A0A5D4RB02_9BACI</name>
<proteinExistence type="predicted"/>
<sequence length="47" mass="5682">MKKDEKTLSYEQDLYEWICLMEEARKLGMTAEEVREFFQAAKNLNLH</sequence>
<dbReference type="GO" id="GO:0006355">
    <property type="term" value="P:regulation of DNA-templated transcription"/>
    <property type="evidence" value="ECO:0007669"/>
    <property type="project" value="InterPro"/>
</dbReference>
<dbReference type="EMBL" id="VTER01000006">
    <property type="protein sequence ID" value="TYS47739.1"/>
    <property type="molecule type" value="Genomic_DNA"/>
</dbReference>
<evidence type="ECO:0000313" key="2">
    <source>
        <dbReference type="EMBL" id="TYS47739.1"/>
    </source>
</evidence>
<keyword evidence="2" id="KW-0238">DNA-binding</keyword>
<dbReference type="GO" id="GO:0046983">
    <property type="term" value="F:protein dimerization activity"/>
    <property type="evidence" value="ECO:0007669"/>
    <property type="project" value="InterPro"/>
</dbReference>
<dbReference type="SUPFAM" id="SSF47406">
    <property type="entry name" value="SinR repressor dimerisation domain-like"/>
    <property type="match status" value="1"/>
</dbReference>
<comment type="caution">
    <text evidence="2">The sequence shown here is derived from an EMBL/GenBank/DDBJ whole genome shotgun (WGS) entry which is preliminary data.</text>
</comment>
<reference evidence="2 3" key="1">
    <citation type="submission" date="2019-08" db="EMBL/GenBank/DDBJ databases">
        <title>Bacillus genomes from the desert of Cuatro Cienegas, Coahuila.</title>
        <authorList>
            <person name="Olmedo-Alvarez G."/>
        </authorList>
    </citation>
    <scope>NUCLEOTIDE SEQUENCE [LARGE SCALE GENOMIC DNA]</scope>
    <source>
        <strain evidence="2 3">CH446_14T</strain>
    </source>
</reference>
<protein>
    <submittedName>
        <fullName evidence="2">DNA-binding anti-repressor SinI</fullName>
    </submittedName>
</protein>
<evidence type="ECO:0000313" key="3">
    <source>
        <dbReference type="Proteomes" id="UP000322139"/>
    </source>
</evidence>
<dbReference type="AlphaFoldDB" id="A0A5D4RB02"/>
<organism evidence="2 3">
    <name type="scientific">Bacillus infantis</name>
    <dbReference type="NCBI Taxonomy" id="324767"/>
    <lineage>
        <taxon>Bacteria</taxon>
        <taxon>Bacillati</taxon>
        <taxon>Bacillota</taxon>
        <taxon>Bacilli</taxon>
        <taxon>Bacillales</taxon>
        <taxon>Bacillaceae</taxon>
        <taxon>Bacillus</taxon>
    </lineage>
</organism>
<dbReference type="RefSeq" id="WP_148975068.1">
    <property type="nucleotide sequence ID" value="NZ_JBNIKT010000010.1"/>
</dbReference>
<accession>A0A5D4RB02</accession>
<feature type="domain" description="Sin" evidence="1">
    <location>
        <begin position="4"/>
        <end position="42"/>
    </location>
</feature>
<dbReference type="Proteomes" id="UP000322139">
    <property type="component" value="Unassembled WGS sequence"/>
</dbReference>
<evidence type="ECO:0000259" key="1">
    <source>
        <dbReference type="PROSITE" id="PS51500"/>
    </source>
</evidence>